<dbReference type="InterPro" id="IPR001173">
    <property type="entry name" value="Glyco_trans_2-like"/>
</dbReference>
<feature type="domain" description="Glycosyltransferase 2-like" evidence="4">
    <location>
        <begin position="8"/>
        <end position="146"/>
    </location>
</feature>
<dbReference type="Proteomes" id="UP000245577">
    <property type="component" value="Unassembled WGS sequence"/>
</dbReference>
<feature type="coiled-coil region" evidence="3">
    <location>
        <begin position="338"/>
        <end position="372"/>
    </location>
</feature>
<dbReference type="PANTHER" id="PTHR22916">
    <property type="entry name" value="GLYCOSYLTRANSFERASE"/>
    <property type="match status" value="1"/>
</dbReference>
<dbReference type="CDD" id="cd00761">
    <property type="entry name" value="Glyco_tranf_GTA_type"/>
    <property type="match status" value="1"/>
</dbReference>
<dbReference type="Pfam" id="PF00535">
    <property type="entry name" value="Glycos_transf_2"/>
    <property type="match status" value="1"/>
</dbReference>
<accession>A0A2U1S5B8</accession>
<organism evidence="5 6">
    <name type="scientific">Methanobrevibacter woesei</name>
    <dbReference type="NCBI Taxonomy" id="190976"/>
    <lineage>
        <taxon>Archaea</taxon>
        <taxon>Methanobacteriati</taxon>
        <taxon>Methanobacteriota</taxon>
        <taxon>Methanomada group</taxon>
        <taxon>Methanobacteria</taxon>
        <taxon>Methanobacteriales</taxon>
        <taxon>Methanobacteriaceae</taxon>
        <taxon>Methanobrevibacter</taxon>
    </lineage>
</organism>
<keyword evidence="1 5" id="KW-0328">Glycosyltransferase</keyword>
<keyword evidence="6" id="KW-1185">Reference proteome</keyword>
<dbReference type="GO" id="GO:0016757">
    <property type="term" value="F:glycosyltransferase activity"/>
    <property type="evidence" value="ECO:0007669"/>
    <property type="project" value="UniProtKB-KW"/>
</dbReference>
<keyword evidence="2 5" id="KW-0808">Transferase</keyword>
<dbReference type="SUPFAM" id="SSF53448">
    <property type="entry name" value="Nucleotide-diphospho-sugar transferases"/>
    <property type="match status" value="1"/>
</dbReference>
<dbReference type="PANTHER" id="PTHR22916:SF51">
    <property type="entry name" value="GLYCOSYLTRANSFERASE EPSH-RELATED"/>
    <property type="match status" value="1"/>
</dbReference>
<name>A0A2U1S5B8_9EURY</name>
<evidence type="ECO:0000256" key="1">
    <source>
        <dbReference type="ARBA" id="ARBA00022676"/>
    </source>
</evidence>
<evidence type="ECO:0000313" key="6">
    <source>
        <dbReference type="Proteomes" id="UP000245577"/>
    </source>
</evidence>
<evidence type="ECO:0000259" key="4">
    <source>
        <dbReference type="Pfam" id="PF00535"/>
    </source>
</evidence>
<proteinExistence type="predicted"/>
<sequence>MTSNVKVSVIVPVYNVEKYLKDCLNSVINQTLEDIEIICVNDGSTDNSLAILEDYAKKDSRIKIINQKNKGLSGARNTGMKHVQGEYVLFLDSDDWLNEDALSKLYWSHLDDNLDMLFFQTVDYYEEDGRYELNQFGGMTAIDDSFEGKIFNYKDVASIIFKIPHSAFNKLYSTSFLQRINASFPEGINYEDLVFFYDVFLKAERVSILKKELLFYRIRENSISTSGGEKSFDIFKSLKLVNNSLKNTTIIVNKYLQDYLMFIIVNLKFVFVRLKDEYKNDYFKSMLENYEYFGLDKVDNDFSGWSYEDRIFYQSIKKAKDGYEFDLIYNKDCQTFLVNHYKGLVEKLENENQRLVEEINQLKNNNSSVKNKFKNIFRS</sequence>
<dbReference type="RefSeq" id="WP_116670294.1">
    <property type="nucleotide sequence ID" value="NZ_MZGU01000007.1"/>
</dbReference>
<dbReference type="Gene3D" id="3.90.550.10">
    <property type="entry name" value="Spore Coat Polysaccharide Biosynthesis Protein SpsA, Chain A"/>
    <property type="match status" value="1"/>
</dbReference>
<dbReference type="InterPro" id="IPR029044">
    <property type="entry name" value="Nucleotide-diphossugar_trans"/>
</dbReference>
<reference evidence="5 6" key="1">
    <citation type="submission" date="2017-03" db="EMBL/GenBank/DDBJ databases">
        <title>Genome sequence of Methanobrevibacter wosei.</title>
        <authorList>
            <person name="Poehlein A."/>
            <person name="Seedorf H."/>
            <person name="Daniel R."/>
        </authorList>
    </citation>
    <scope>NUCLEOTIDE SEQUENCE [LARGE SCALE GENOMIC DNA]</scope>
    <source>
        <strain evidence="5 6">DSM 11979</strain>
    </source>
</reference>
<dbReference type="EC" id="2.4.-.-" evidence="5"/>
<evidence type="ECO:0000256" key="3">
    <source>
        <dbReference type="SAM" id="Coils"/>
    </source>
</evidence>
<evidence type="ECO:0000313" key="5">
    <source>
        <dbReference type="EMBL" id="PWB84749.1"/>
    </source>
</evidence>
<dbReference type="OrthoDB" id="77457at2157"/>
<protein>
    <submittedName>
        <fullName evidence="5">Putative glycosyltransferase EpsJ</fullName>
        <ecNumber evidence="5">2.4.-.-</ecNumber>
    </submittedName>
</protein>
<gene>
    <name evidence="5" type="primary">epsJ_8</name>
    <name evidence="5" type="ORF">MBBWO_15150</name>
</gene>
<dbReference type="EMBL" id="MZGU01000007">
    <property type="protein sequence ID" value="PWB84749.1"/>
    <property type="molecule type" value="Genomic_DNA"/>
</dbReference>
<dbReference type="AlphaFoldDB" id="A0A2U1S5B8"/>
<comment type="caution">
    <text evidence="5">The sequence shown here is derived from an EMBL/GenBank/DDBJ whole genome shotgun (WGS) entry which is preliminary data.</text>
</comment>
<evidence type="ECO:0000256" key="2">
    <source>
        <dbReference type="ARBA" id="ARBA00022679"/>
    </source>
</evidence>
<keyword evidence="3" id="KW-0175">Coiled coil</keyword>